<dbReference type="PANTHER" id="PTHR21349">
    <property type="entry name" value="50S RIBOSOMAL PROTEIN L21"/>
    <property type="match status" value="1"/>
</dbReference>
<evidence type="ECO:0000256" key="1">
    <source>
        <dbReference type="ARBA" id="ARBA00008563"/>
    </source>
</evidence>
<dbReference type="InterPro" id="IPR001787">
    <property type="entry name" value="Ribosomal_bL21"/>
</dbReference>
<keyword evidence="2 6" id="KW-0699">rRNA-binding</keyword>
<dbReference type="GO" id="GO:0005840">
    <property type="term" value="C:ribosome"/>
    <property type="evidence" value="ECO:0007669"/>
    <property type="project" value="UniProtKB-KW"/>
</dbReference>
<gene>
    <name evidence="6 8" type="primary">rplU</name>
    <name evidence="8" type="ORF">XW81_01780</name>
</gene>
<keyword evidence="5 6" id="KW-0687">Ribonucleoprotein</keyword>
<sequence>MYAIFKNGGKQYKVKKNQIIKLEKLNYDVGKKIQFKDVLMISDENTIEIGNPILRKSIISADIIGHGRHKKINITKFNRRKHYLKHQGHRQSYTKILITDICKN</sequence>
<dbReference type="OrthoDB" id="9813334at2"/>
<dbReference type="STRING" id="118110.XW81_01780"/>
<keyword evidence="4 6" id="KW-0689">Ribosomal protein</keyword>
<proteinExistence type="inferred from homology"/>
<dbReference type="Pfam" id="PF00829">
    <property type="entry name" value="Ribosomal_L21p"/>
    <property type="match status" value="1"/>
</dbReference>
<dbReference type="PANTHER" id="PTHR21349:SF0">
    <property type="entry name" value="LARGE RIBOSOMAL SUBUNIT PROTEIN BL21M"/>
    <property type="match status" value="1"/>
</dbReference>
<dbReference type="PROSITE" id="PS01169">
    <property type="entry name" value="RIBOSOMAL_L21"/>
    <property type="match status" value="1"/>
</dbReference>
<dbReference type="EMBL" id="CP011299">
    <property type="protein sequence ID" value="ANF17122.1"/>
    <property type="molecule type" value="Genomic_DNA"/>
</dbReference>
<dbReference type="PATRIC" id="fig|118110.3.peg.358"/>
<dbReference type="InterPro" id="IPR036164">
    <property type="entry name" value="bL21-like_sf"/>
</dbReference>
<dbReference type="InterPro" id="IPR018258">
    <property type="entry name" value="Ribosomal_bL21_CS"/>
</dbReference>
<dbReference type="RefSeq" id="WP_075474245.1">
    <property type="nucleotide sequence ID" value="NZ_CP011299.1"/>
</dbReference>
<name>A0A172WDU9_BUCSC</name>
<dbReference type="GO" id="GO:0019843">
    <property type="term" value="F:rRNA binding"/>
    <property type="evidence" value="ECO:0007669"/>
    <property type="project" value="UniProtKB-UniRule"/>
</dbReference>
<comment type="similarity">
    <text evidence="1 6 7">Belongs to the bacterial ribosomal protein bL21 family.</text>
</comment>
<dbReference type="HAMAP" id="MF_01363">
    <property type="entry name" value="Ribosomal_bL21"/>
    <property type="match status" value="1"/>
</dbReference>
<reference evidence="8 9" key="1">
    <citation type="submission" date="2015-04" db="EMBL/GenBank/DDBJ databases">
        <title>Buchnera aphidicola assembly.</title>
        <authorList>
            <person name="Zhang Y."/>
        </authorList>
    </citation>
    <scope>NUCLEOTIDE SEQUENCE [LARGE SCALE GENOMIC DNA]</scope>
    <source>
        <strain evidence="8 9">SC</strain>
    </source>
</reference>
<dbReference type="GO" id="GO:0005737">
    <property type="term" value="C:cytoplasm"/>
    <property type="evidence" value="ECO:0007669"/>
    <property type="project" value="UniProtKB-ARBA"/>
</dbReference>
<organism evidence="8 9">
    <name type="scientific">Buchnera aphidicola subsp. Schlechtendalia chinensis</name>
    <dbReference type="NCBI Taxonomy" id="118110"/>
    <lineage>
        <taxon>Bacteria</taxon>
        <taxon>Pseudomonadati</taxon>
        <taxon>Pseudomonadota</taxon>
        <taxon>Gammaproteobacteria</taxon>
        <taxon>Enterobacterales</taxon>
        <taxon>Erwiniaceae</taxon>
        <taxon>Buchnera</taxon>
    </lineage>
</organism>
<evidence type="ECO:0000256" key="6">
    <source>
        <dbReference type="HAMAP-Rule" id="MF_01363"/>
    </source>
</evidence>
<dbReference type="Proteomes" id="UP000077654">
    <property type="component" value="Chromosome"/>
</dbReference>
<dbReference type="GO" id="GO:1990904">
    <property type="term" value="C:ribonucleoprotein complex"/>
    <property type="evidence" value="ECO:0007669"/>
    <property type="project" value="UniProtKB-KW"/>
</dbReference>
<keyword evidence="9" id="KW-1185">Reference proteome</keyword>
<dbReference type="SUPFAM" id="SSF141091">
    <property type="entry name" value="L21p-like"/>
    <property type="match status" value="1"/>
</dbReference>
<evidence type="ECO:0000256" key="7">
    <source>
        <dbReference type="RuleBase" id="RU000562"/>
    </source>
</evidence>
<dbReference type="NCBIfam" id="TIGR00061">
    <property type="entry name" value="L21"/>
    <property type="match status" value="1"/>
</dbReference>
<keyword evidence="3 6" id="KW-0694">RNA-binding</keyword>
<dbReference type="AlphaFoldDB" id="A0A172WDU9"/>
<dbReference type="GO" id="GO:0006412">
    <property type="term" value="P:translation"/>
    <property type="evidence" value="ECO:0007669"/>
    <property type="project" value="UniProtKB-UniRule"/>
</dbReference>
<evidence type="ECO:0000313" key="8">
    <source>
        <dbReference type="EMBL" id="ANF17122.1"/>
    </source>
</evidence>
<accession>A0A172WDU9</accession>
<dbReference type="GO" id="GO:0003735">
    <property type="term" value="F:structural constituent of ribosome"/>
    <property type="evidence" value="ECO:0007669"/>
    <property type="project" value="InterPro"/>
</dbReference>
<comment type="subunit">
    <text evidence="6">Part of the 50S ribosomal subunit. Contacts protein L20.</text>
</comment>
<dbReference type="InterPro" id="IPR028909">
    <property type="entry name" value="bL21-like"/>
</dbReference>
<evidence type="ECO:0000313" key="9">
    <source>
        <dbReference type="Proteomes" id="UP000077654"/>
    </source>
</evidence>
<evidence type="ECO:0000256" key="5">
    <source>
        <dbReference type="ARBA" id="ARBA00023274"/>
    </source>
</evidence>
<comment type="function">
    <text evidence="6 7">This protein binds to 23S rRNA in the presence of protein L20.</text>
</comment>
<evidence type="ECO:0000256" key="4">
    <source>
        <dbReference type="ARBA" id="ARBA00022980"/>
    </source>
</evidence>
<evidence type="ECO:0000256" key="3">
    <source>
        <dbReference type="ARBA" id="ARBA00022884"/>
    </source>
</evidence>
<evidence type="ECO:0000256" key="2">
    <source>
        <dbReference type="ARBA" id="ARBA00022730"/>
    </source>
</evidence>
<protein>
    <recommendedName>
        <fullName evidence="6">Large ribosomal subunit protein bL21</fullName>
    </recommendedName>
</protein>